<dbReference type="Pfam" id="PF17517">
    <property type="entry name" value="IgGFc_binding"/>
    <property type="match status" value="1"/>
</dbReference>
<dbReference type="InterPro" id="IPR000998">
    <property type="entry name" value="MAM_dom"/>
</dbReference>
<evidence type="ECO:0000313" key="3">
    <source>
        <dbReference type="Proteomes" id="UP000828390"/>
    </source>
</evidence>
<reference evidence="2" key="1">
    <citation type="journal article" date="2019" name="bioRxiv">
        <title>The Genome of the Zebra Mussel, Dreissena polymorpha: A Resource for Invasive Species Research.</title>
        <authorList>
            <person name="McCartney M.A."/>
            <person name="Auch B."/>
            <person name="Kono T."/>
            <person name="Mallez S."/>
            <person name="Zhang Y."/>
            <person name="Obille A."/>
            <person name="Becker A."/>
            <person name="Abrahante J.E."/>
            <person name="Garbe J."/>
            <person name="Badalamenti J.P."/>
            <person name="Herman A."/>
            <person name="Mangelson H."/>
            <person name="Liachko I."/>
            <person name="Sullivan S."/>
            <person name="Sone E.D."/>
            <person name="Koren S."/>
            <person name="Silverstein K.A.T."/>
            <person name="Beckman K.B."/>
            <person name="Gohl D.M."/>
        </authorList>
    </citation>
    <scope>NUCLEOTIDE SEQUENCE</scope>
    <source>
        <strain evidence="2">Duluth1</strain>
        <tissue evidence="2">Whole animal</tissue>
    </source>
</reference>
<dbReference type="SUPFAM" id="SSF49899">
    <property type="entry name" value="Concanavalin A-like lectins/glucanases"/>
    <property type="match status" value="1"/>
</dbReference>
<dbReference type="PANTHER" id="PTHR23282:SF142">
    <property type="entry name" value="MAM DOMAIN-CONTAINING PROTEIN"/>
    <property type="match status" value="1"/>
</dbReference>
<protein>
    <recommendedName>
        <fullName evidence="1">MAM domain-containing protein</fullName>
    </recommendedName>
</protein>
<dbReference type="CDD" id="cd06263">
    <property type="entry name" value="MAM"/>
    <property type="match status" value="1"/>
</dbReference>
<evidence type="ECO:0000259" key="1">
    <source>
        <dbReference type="PROSITE" id="PS50060"/>
    </source>
</evidence>
<proteinExistence type="predicted"/>
<dbReference type="PROSITE" id="PS50060">
    <property type="entry name" value="MAM_2"/>
    <property type="match status" value="1"/>
</dbReference>
<dbReference type="AlphaFoldDB" id="A0A9D4R8B2"/>
<dbReference type="Pfam" id="PF00629">
    <property type="entry name" value="MAM"/>
    <property type="match status" value="1"/>
</dbReference>
<dbReference type="GO" id="GO:0016020">
    <property type="term" value="C:membrane"/>
    <property type="evidence" value="ECO:0007669"/>
    <property type="project" value="InterPro"/>
</dbReference>
<feature type="domain" description="MAM" evidence="1">
    <location>
        <begin position="444"/>
        <end position="607"/>
    </location>
</feature>
<dbReference type="PANTHER" id="PTHR23282">
    <property type="entry name" value="APICAL ENDOSOMAL GLYCOPROTEIN PRECURSOR"/>
    <property type="match status" value="1"/>
</dbReference>
<keyword evidence="3" id="KW-1185">Reference proteome</keyword>
<dbReference type="InterPro" id="IPR051560">
    <property type="entry name" value="MAM_domain-containing"/>
</dbReference>
<dbReference type="InterPro" id="IPR013320">
    <property type="entry name" value="ConA-like_dom_sf"/>
</dbReference>
<dbReference type="EMBL" id="JAIWYP010000003">
    <property type="protein sequence ID" value="KAH3858781.1"/>
    <property type="molecule type" value="Genomic_DNA"/>
</dbReference>
<gene>
    <name evidence="2" type="ORF">DPMN_101411</name>
</gene>
<name>A0A9D4R8B2_DREPO</name>
<sequence length="622" mass="68223">MASGISSFGKEFYIGIPANLVQDRSNHIQLDIASKIPGEVRIFIPYLSFNKTQTINKSLKFTFNSKLELFTTGKERRGIYISSSVHISVFVTSYTLASGDTFLAFPLDVLGTEYDVIAYTANWKPGFPSEVVFVAPFNGTIVNMTIGNQSTVVTLNHLDLYQMLTTTEDLTGAIVTSNKPIAVFSAASCDFIGNTTQRCNMKFAQLLPTDEWGTTAIVPPIALNRPMELLFYGLNDTASYCIAGQSIGQFCFSESKGGTLYHTFSSTAVSVQSATNDRFVAILYKQQEAFMALIPAIEQFSTEYYVVFPDIYTTQAHFLTITVQNVSASGILLDGQLPPKPMAVIPVPYPFTDYIIITYQMFSTGYHTITHRDGNVRFGAFCYGYGNFHNHVVDDIGFAAYGFPAGFHEGPPILGVTCLNGGTSLGTTCLCASRFAGEFCQIDADCTFDMDTLCYWTNPRSVDNFDWVVHHESTPTDDTGPENDHTLGTANGAYVYIESSAPRVKDEKAWLQSPEFNPTGPQGLCLNFWYSMNGESSGQLNVYKGNGSTAERVWTLTGEQGTQWKQGIVKLVSQEKFVVTFEATVGDGYLGDIALDDISFTSGMCLHYPNQATSASGILIGR</sequence>
<dbReference type="InterPro" id="IPR035234">
    <property type="entry name" value="IgGFc-bd_N"/>
</dbReference>
<dbReference type="Gene3D" id="2.60.120.200">
    <property type="match status" value="1"/>
</dbReference>
<dbReference type="SMART" id="SM00137">
    <property type="entry name" value="MAM"/>
    <property type="match status" value="1"/>
</dbReference>
<accession>A0A9D4R8B2</accession>
<dbReference type="Proteomes" id="UP000828390">
    <property type="component" value="Unassembled WGS sequence"/>
</dbReference>
<organism evidence="2 3">
    <name type="scientific">Dreissena polymorpha</name>
    <name type="common">Zebra mussel</name>
    <name type="synonym">Mytilus polymorpha</name>
    <dbReference type="NCBI Taxonomy" id="45954"/>
    <lineage>
        <taxon>Eukaryota</taxon>
        <taxon>Metazoa</taxon>
        <taxon>Spiralia</taxon>
        <taxon>Lophotrochozoa</taxon>
        <taxon>Mollusca</taxon>
        <taxon>Bivalvia</taxon>
        <taxon>Autobranchia</taxon>
        <taxon>Heteroconchia</taxon>
        <taxon>Euheterodonta</taxon>
        <taxon>Imparidentia</taxon>
        <taxon>Neoheterodontei</taxon>
        <taxon>Myida</taxon>
        <taxon>Dreissenoidea</taxon>
        <taxon>Dreissenidae</taxon>
        <taxon>Dreissena</taxon>
    </lineage>
</organism>
<evidence type="ECO:0000313" key="2">
    <source>
        <dbReference type="EMBL" id="KAH3858781.1"/>
    </source>
</evidence>
<reference evidence="2" key="2">
    <citation type="submission" date="2020-11" db="EMBL/GenBank/DDBJ databases">
        <authorList>
            <person name="McCartney M.A."/>
            <person name="Auch B."/>
            <person name="Kono T."/>
            <person name="Mallez S."/>
            <person name="Becker A."/>
            <person name="Gohl D.M."/>
            <person name="Silverstein K.A.T."/>
            <person name="Koren S."/>
            <person name="Bechman K.B."/>
            <person name="Herman A."/>
            <person name="Abrahante J.E."/>
            <person name="Garbe J."/>
        </authorList>
    </citation>
    <scope>NUCLEOTIDE SEQUENCE</scope>
    <source>
        <strain evidence="2">Duluth1</strain>
        <tissue evidence="2">Whole animal</tissue>
    </source>
</reference>
<comment type="caution">
    <text evidence="2">The sequence shown here is derived from an EMBL/GenBank/DDBJ whole genome shotgun (WGS) entry which is preliminary data.</text>
</comment>